<keyword evidence="1" id="KW-1133">Transmembrane helix</keyword>
<proteinExistence type="predicted"/>
<evidence type="ECO:0000256" key="1">
    <source>
        <dbReference type="SAM" id="Phobius"/>
    </source>
</evidence>
<comment type="caution">
    <text evidence="2">The sequence shown here is derived from an EMBL/GenBank/DDBJ whole genome shotgun (WGS) entry which is preliminary data.</text>
</comment>
<gene>
    <name evidence="2" type="ORF">TE42_02425</name>
</gene>
<keyword evidence="1" id="KW-0472">Membrane</keyword>
<feature type="transmembrane region" description="Helical" evidence="1">
    <location>
        <begin position="39"/>
        <end position="57"/>
    </location>
</feature>
<dbReference type="EMBL" id="JXQG01000008">
    <property type="protein sequence ID" value="KKZ12941.1"/>
    <property type="molecule type" value="Genomic_DNA"/>
</dbReference>
<name>A0A0G2HM50_9SYNE</name>
<reference evidence="2 3" key="1">
    <citation type="submission" date="2015-01" db="EMBL/GenBank/DDBJ databases">
        <title>Lifestyle Evolution in Cyanobacterial Symbionts of Sponges.</title>
        <authorList>
            <person name="Burgsdorf I."/>
            <person name="Slaby B.M."/>
            <person name="Handley K.M."/>
            <person name="Haber M."/>
            <person name="Blom J."/>
            <person name="Marshall C.W."/>
            <person name="Gilbert J.A."/>
            <person name="Hentschel U."/>
            <person name="Steindler L."/>
        </authorList>
    </citation>
    <scope>NUCLEOTIDE SEQUENCE [LARGE SCALE GENOMIC DNA]</scope>
    <source>
        <strain evidence="2">SP3</strain>
    </source>
</reference>
<dbReference type="AlphaFoldDB" id="A0A0G2HM50"/>
<accession>A0A0G2HM50</accession>
<organism evidence="2 3">
    <name type="scientific">Candidatus Synechococcus spongiarum SP3</name>
    <dbReference type="NCBI Taxonomy" id="1604020"/>
    <lineage>
        <taxon>Bacteria</taxon>
        <taxon>Bacillati</taxon>
        <taxon>Cyanobacteriota</taxon>
        <taxon>Cyanophyceae</taxon>
        <taxon>Synechococcales</taxon>
        <taxon>Synechococcaceae</taxon>
        <taxon>Synechococcus</taxon>
    </lineage>
</organism>
<dbReference type="Proteomes" id="UP000035067">
    <property type="component" value="Unassembled WGS sequence"/>
</dbReference>
<evidence type="ECO:0000313" key="2">
    <source>
        <dbReference type="EMBL" id="KKZ12941.1"/>
    </source>
</evidence>
<evidence type="ECO:0000313" key="3">
    <source>
        <dbReference type="Proteomes" id="UP000035067"/>
    </source>
</evidence>
<feature type="transmembrane region" description="Helical" evidence="1">
    <location>
        <begin position="6"/>
        <end position="27"/>
    </location>
</feature>
<sequence>MSNPVARGLVMVPAVLLGGVFMATGLFWSQEGDMGRRGLAVGLGLLLLGAGLLVGLLNPRPDA</sequence>
<keyword evidence="1" id="KW-0812">Transmembrane</keyword>
<dbReference type="NCBIfam" id="NF041044">
    <property type="entry name" value="GIVxVP"/>
    <property type="match status" value="1"/>
</dbReference>
<dbReference type="PATRIC" id="fig|1604020.3.peg.2081"/>
<protein>
    <submittedName>
        <fullName evidence="2">Uncharacterized protein</fullName>
    </submittedName>
</protein>